<evidence type="ECO:0000313" key="2">
    <source>
        <dbReference type="EMBL" id="KAG8083313.1"/>
    </source>
</evidence>
<keyword evidence="3" id="KW-1185">Reference proteome</keyword>
<protein>
    <submittedName>
        <fullName evidence="2">Uncharacterized protein</fullName>
    </submittedName>
</protein>
<dbReference type="EMBL" id="JAAALK010000085">
    <property type="protein sequence ID" value="KAG8083313.1"/>
    <property type="molecule type" value="Genomic_DNA"/>
</dbReference>
<evidence type="ECO:0000256" key="1">
    <source>
        <dbReference type="SAM" id="MobiDB-lite"/>
    </source>
</evidence>
<sequence>MDGASRSWTFPVYLLQSDLADRCPGDEDPIPPNNGNPYPFLEPVQPGEPEWVQDWADQQLIGPPANQWHPAPFHGGNQGINPEEEDDQLNFMHFAHIEILEPDAPPMDVASVAASGVSSESSMEAFVEIPLARIPPSNCPRLRPIRFVYSRRSKAPSTFLPPLDPSPGQEETGRRTPVRSSKAPLFDKELRRSLRLKIKNLGFKRRSYSDEAGSSLPPQPSINDFIQISRSASVLP</sequence>
<dbReference type="PANTHER" id="PTHR33075">
    <property type="entry name" value="OS02G0499800 PROTEIN"/>
    <property type="match status" value="1"/>
</dbReference>
<feature type="region of interest" description="Disordered" evidence="1">
    <location>
        <begin position="158"/>
        <end position="186"/>
    </location>
</feature>
<reference evidence="2" key="1">
    <citation type="journal article" date="2021" name="bioRxiv">
        <title>Whole Genome Assembly and Annotation of Northern Wild Rice, Zizania palustris L., Supports a Whole Genome Duplication in the Zizania Genus.</title>
        <authorList>
            <person name="Haas M."/>
            <person name="Kono T."/>
            <person name="Macchietto M."/>
            <person name="Millas R."/>
            <person name="McGilp L."/>
            <person name="Shao M."/>
            <person name="Duquette J."/>
            <person name="Hirsch C.N."/>
            <person name="Kimball J."/>
        </authorList>
    </citation>
    <scope>NUCLEOTIDE SEQUENCE</scope>
    <source>
        <tissue evidence="2">Fresh leaf tissue</tissue>
    </source>
</reference>
<evidence type="ECO:0000313" key="3">
    <source>
        <dbReference type="Proteomes" id="UP000729402"/>
    </source>
</evidence>
<gene>
    <name evidence="2" type="ORF">GUJ93_ZPchr0015g6911</name>
</gene>
<dbReference type="AlphaFoldDB" id="A0A8J5W639"/>
<accession>A0A8J5W639</accession>
<proteinExistence type="predicted"/>
<dbReference type="Proteomes" id="UP000729402">
    <property type="component" value="Unassembled WGS sequence"/>
</dbReference>
<feature type="region of interest" description="Disordered" evidence="1">
    <location>
        <begin position="20"/>
        <end position="47"/>
    </location>
</feature>
<comment type="caution">
    <text evidence="2">The sequence shown here is derived from an EMBL/GenBank/DDBJ whole genome shotgun (WGS) entry which is preliminary data.</text>
</comment>
<dbReference type="OrthoDB" id="696643at2759"/>
<organism evidence="2 3">
    <name type="scientific">Zizania palustris</name>
    <name type="common">Northern wild rice</name>
    <dbReference type="NCBI Taxonomy" id="103762"/>
    <lineage>
        <taxon>Eukaryota</taxon>
        <taxon>Viridiplantae</taxon>
        <taxon>Streptophyta</taxon>
        <taxon>Embryophyta</taxon>
        <taxon>Tracheophyta</taxon>
        <taxon>Spermatophyta</taxon>
        <taxon>Magnoliopsida</taxon>
        <taxon>Liliopsida</taxon>
        <taxon>Poales</taxon>
        <taxon>Poaceae</taxon>
        <taxon>BOP clade</taxon>
        <taxon>Oryzoideae</taxon>
        <taxon>Oryzeae</taxon>
        <taxon>Zizaniinae</taxon>
        <taxon>Zizania</taxon>
    </lineage>
</organism>
<name>A0A8J5W639_ZIZPA</name>
<reference evidence="2" key="2">
    <citation type="submission" date="2021-02" db="EMBL/GenBank/DDBJ databases">
        <authorList>
            <person name="Kimball J.A."/>
            <person name="Haas M.W."/>
            <person name="Macchietto M."/>
            <person name="Kono T."/>
            <person name="Duquette J."/>
            <person name="Shao M."/>
        </authorList>
    </citation>
    <scope>NUCLEOTIDE SEQUENCE</scope>
    <source>
        <tissue evidence="2">Fresh leaf tissue</tissue>
    </source>
</reference>